<dbReference type="Gene3D" id="1.20.1050.10">
    <property type="match status" value="2"/>
</dbReference>
<dbReference type="RefSeq" id="WP_267990119.1">
    <property type="nucleotide sequence ID" value="NZ_JAPJZI010000001.1"/>
</dbReference>
<evidence type="ECO:0000313" key="3">
    <source>
        <dbReference type="Proteomes" id="UP001151234"/>
    </source>
</evidence>
<dbReference type="PANTHER" id="PTHR12289:SF67">
    <property type="match status" value="1"/>
</dbReference>
<dbReference type="Gene3D" id="3.40.30.10">
    <property type="entry name" value="Glutaredoxin"/>
    <property type="match status" value="1"/>
</dbReference>
<feature type="domain" description="GST N-terminal" evidence="1">
    <location>
        <begin position="4"/>
        <end position="78"/>
    </location>
</feature>
<accession>A0A9X3UGH2</accession>
<dbReference type="InterPro" id="IPR036282">
    <property type="entry name" value="Glutathione-S-Trfase_C_sf"/>
</dbReference>
<keyword evidence="3" id="KW-1185">Reference proteome</keyword>
<dbReference type="Proteomes" id="UP001151234">
    <property type="component" value="Unassembled WGS sequence"/>
</dbReference>
<dbReference type="GO" id="GO:0005737">
    <property type="term" value="C:cytoplasm"/>
    <property type="evidence" value="ECO:0007669"/>
    <property type="project" value="TreeGrafter"/>
</dbReference>
<dbReference type="PANTHER" id="PTHR12289">
    <property type="entry name" value="METAXIN RELATED"/>
    <property type="match status" value="1"/>
</dbReference>
<dbReference type="EMBL" id="JAPJZI010000001">
    <property type="protein sequence ID" value="MDA5398713.1"/>
    <property type="molecule type" value="Genomic_DNA"/>
</dbReference>
<evidence type="ECO:0000259" key="1">
    <source>
        <dbReference type="Pfam" id="PF13417"/>
    </source>
</evidence>
<dbReference type="AlphaFoldDB" id="A0A9X3UGH2"/>
<dbReference type="SUPFAM" id="SSF47616">
    <property type="entry name" value="GST C-terminal domain-like"/>
    <property type="match status" value="1"/>
</dbReference>
<comment type="caution">
    <text evidence="2">The sequence shown here is derived from an EMBL/GenBank/DDBJ whole genome shotgun (WGS) entry which is preliminary data.</text>
</comment>
<organism evidence="2 3">
    <name type="scientific">Hoeflea prorocentri</name>
    <dbReference type="NCBI Taxonomy" id="1922333"/>
    <lineage>
        <taxon>Bacteria</taxon>
        <taxon>Pseudomonadati</taxon>
        <taxon>Pseudomonadota</taxon>
        <taxon>Alphaproteobacteria</taxon>
        <taxon>Hyphomicrobiales</taxon>
        <taxon>Rhizobiaceae</taxon>
        <taxon>Hoeflea</taxon>
    </lineage>
</organism>
<evidence type="ECO:0000313" key="2">
    <source>
        <dbReference type="EMBL" id="MDA5398713.1"/>
    </source>
</evidence>
<dbReference type="InterPro" id="IPR050931">
    <property type="entry name" value="Mito_Protein_Transport_Metaxin"/>
</dbReference>
<sequence length="360" mass="40468">MKMYGAEVSYFSGKLRSYLDWKGLDYEEVPATRDVYVHKILPNIGWLVIPVVELSDGTFLQDTTEIIRRFEAAHPSPPAIPGGPRRTLASLLLELYADEWLVLAAMHYRWNYNRDFAISEFGALSAPAMPAGEQLAIGERIAKPFAEALPALGISEATIPAIEQSYLGLLRELERHFSVHDYVLGAAPTLGDFALFGPLYAHLYRDPASGELMRQRAPAVVRWVERVRSAKDRGTHISSDEDALPATILPVLRRACSEHLPVLLDTVREIEKHAATHRERELPRAIGFHAFTLAEATGRRAVFPYTQWMLQNLCDRLQSYSGDDEQSALTFLSEIGGGDLSSLRIKSRVRRENFQLILDR</sequence>
<dbReference type="Pfam" id="PF13410">
    <property type="entry name" value="GST_C_2"/>
    <property type="match status" value="1"/>
</dbReference>
<gene>
    <name evidence="2" type="ORF">OQ273_09055</name>
</gene>
<dbReference type="SUPFAM" id="SSF52833">
    <property type="entry name" value="Thioredoxin-like"/>
    <property type="match status" value="1"/>
</dbReference>
<proteinExistence type="predicted"/>
<dbReference type="InterPro" id="IPR004045">
    <property type="entry name" value="Glutathione_S-Trfase_N"/>
</dbReference>
<dbReference type="Pfam" id="PF13417">
    <property type="entry name" value="GST_N_3"/>
    <property type="match status" value="1"/>
</dbReference>
<name>A0A9X3UGH2_9HYPH</name>
<reference evidence="2" key="1">
    <citation type="submission" date="2022-11" db="EMBL/GenBank/DDBJ databases">
        <title>Draft genome sequence of Hoeflea poritis E7-10 and Hoeflea prorocentri PM5-8, separated from scleractinian coral Porites lutea and marine dinoflagellate.</title>
        <authorList>
            <person name="Zhang G."/>
            <person name="Wei Q."/>
            <person name="Cai L."/>
        </authorList>
    </citation>
    <scope>NUCLEOTIDE SEQUENCE</scope>
    <source>
        <strain evidence="2">PM5-8</strain>
    </source>
</reference>
<dbReference type="InterPro" id="IPR036249">
    <property type="entry name" value="Thioredoxin-like_sf"/>
</dbReference>
<protein>
    <submittedName>
        <fullName evidence="2">Glutathione S-transferase</fullName>
    </submittedName>
</protein>